<name>A0A1V0SAC7_9VIRU</name>
<gene>
    <name evidence="1" type="ORF">Catovirus_1_725</name>
</gene>
<organism evidence="1">
    <name type="scientific">Catovirus CTV1</name>
    <dbReference type="NCBI Taxonomy" id="1977631"/>
    <lineage>
        <taxon>Viruses</taxon>
        <taxon>Varidnaviria</taxon>
        <taxon>Bamfordvirae</taxon>
        <taxon>Nucleocytoviricota</taxon>
        <taxon>Megaviricetes</taxon>
        <taxon>Imitervirales</taxon>
        <taxon>Mimiviridae</taxon>
        <taxon>Klosneuvirinae</taxon>
        <taxon>Catovirus</taxon>
    </lineage>
</organism>
<proteinExistence type="predicted"/>
<dbReference type="EMBL" id="KY684083">
    <property type="protein sequence ID" value="ARF08675.1"/>
    <property type="molecule type" value="Genomic_DNA"/>
</dbReference>
<evidence type="ECO:0000313" key="1">
    <source>
        <dbReference type="EMBL" id="ARF08675.1"/>
    </source>
</evidence>
<reference evidence="1" key="1">
    <citation type="journal article" date="2017" name="Science">
        <title>Giant viruses with an expanded complement of translation system components.</title>
        <authorList>
            <person name="Schulz F."/>
            <person name="Yutin N."/>
            <person name="Ivanova N.N."/>
            <person name="Ortega D.R."/>
            <person name="Lee T.K."/>
            <person name="Vierheilig J."/>
            <person name="Daims H."/>
            <person name="Horn M."/>
            <person name="Wagner M."/>
            <person name="Jensen G.J."/>
            <person name="Kyrpides N.C."/>
            <person name="Koonin E.V."/>
            <person name="Woyke T."/>
        </authorList>
    </citation>
    <scope>NUCLEOTIDE SEQUENCE</scope>
    <source>
        <strain evidence="1">CTV1</strain>
    </source>
</reference>
<accession>A0A1V0SAC7</accession>
<sequence length="148" mass="17405">MEQKIITIMASLSFESILSVIKKIHSFVDIILGSDHHDIKSKITQLDLKDKLREIEAFLKDLQKINLDNSRQSLIVSIDSLHKSIELMHNGLEQISVKILEHKEKFMCNWRSIDCENNYEEILKYDGLLNLRYNRVKDLLKIQWNQIA</sequence>
<protein>
    <submittedName>
        <fullName evidence="1">Uncharacterized protein</fullName>
    </submittedName>
</protein>